<evidence type="ECO:0000313" key="4">
    <source>
        <dbReference type="EMBL" id="EAR83114.2"/>
    </source>
</evidence>
<evidence type="ECO:0000313" key="5">
    <source>
        <dbReference type="Proteomes" id="UP000009168"/>
    </source>
</evidence>
<dbReference type="InterPro" id="IPR000595">
    <property type="entry name" value="cNMP-bd_dom"/>
</dbReference>
<dbReference type="InParanoid" id="Q22CS4"/>
<dbReference type="InterPro" id="IPR013099">
    <property type="entry name" value="K_chnl_dom"/>
</dbReference>
<feature type="transmembrane region" description="Helical" evidence="2">
    <location>
        <begin position="374"/>
        <end position="397"/>
    </location>
</feature>
<dbReference type="Pfam" id="PF07885">
    <property type="entry name" value="Ion_trans_2"/>
    <property type="match status" value="1"/>
</dbReference>
<dbReference type="InterPro" id="IPR014710">
    <property type="entry name" value="RmlC-like_jellyroll"/>
</dbReference>
<dbReference type="PROSITE" id="PS50042">
    <property type="entry name" value="CNMP_BINDING_3"/>
    <property type="match status" value="1"/>
</dbReference>
<dbReference type="GO" id="GO:0005249">
    <property type="term" value="F:voltage-gated potassium channel activity"/>
    <property type="evidence" value="ECO:0007669"/>
    <property type="project" value="TreeGrafter"/>
</dbReference>
<dbReference type="KEGG" id="tet:TTHERM_01016170"/>
<dbReference type="InterPro" id="IPR018490">
    <property type="entry name" value="cNMP-bd_dom_sf"/>
</dbReference>
<keyword evidence="5" id="KW-1185">Reference proteome</keyword>
<sequence length="1334" mass="157645">MEKITQNTGISNEFQKSNFSKISRTEIQRLGNTSPKPSQIKEYNIRKESKDNVQAQNENNSFVEQQNQHEISQIFQEQEATKFIENDLKQSKGTHRIYNQSFDAVLSSTNRENFQVVLSPNLSNRSLIEVQMKSPEMNSKNDASSLNINQNYDSLLLNYQSNSCYKSYQSNEANIDVNSQIQTNQDYPSQISRLRSFSKQKTRNQHILQQIKQFRKQAILKNNLTNFRKLDKTGKNSTFIQQSNNNNLQNNQIIQGTPATQNHLVILLMVKKFINSLLYFIAARDYKLLLSKHFNIIQDKSYIEPQRNKGFEEQFENQKTLLETYDQFRKLNVNQTFKKSSQILEKLKIILNSMKNWILGSYLFQLRVFQPNSLILILWDIFILIQLFVLYVLVPPLIAFGKERHTSRFYIALLQTLPLIIFLTDIFISFHSGYYEYGFTVLDKKQVTIKYLKTKFISDFICVLLIFLEPCDYCLVLALILKISQFKRNVQKLNEHFQIQQKYSAVYDLVILILSILYVSHLFGSGFVLISINTQNNPQGCWLQQFNIIDKDWQYQYIYAVYFTIITMITIGYGDIFPVNIFEKIYVIFMTFITCGLFAYCLNCIGEIFRDLKQKSQEFKQNQYILSNYLNRMNIQNNLKVKFLKYTEYIYHATDQLQTKGQCIFDGCPQEMKEEVLRDYYGKKILNYKYLRLQFSKQFLSELSLKMKDQSFGPGESLVVSGQKLQRLYFIDKGNDLEYYYSNQQLYRSLSNISLNEPYQLLDLGLFFTEQPADISVRTKTPIYASFILIQDFIETIQHFQNDYEKYQMMKHQFLFQSKQITSCTSCGAFSHNISKCPQIHYVVQKQPFALKLSKNQSQVRDYNYKRKFFKRDEKFHSLSLNQTVRYELKRIRLHYANQMSDFINDIEILQELQYSSNDKFFFMNVPQIVLQQNNLNDDESSIKEMNKCLNIFKYNQPSEYQFLTQSTSSNHSSNVSVDEQQEENDQKNKNFRFINKEVSIEEELKFQSFENQKSNLYKEEDIQDISDEESNMKPIDKVYVQQKILNTPNLNLLMPFTKNGVIENINQNQFDDSPSKINNFNKSSYILHANHKSCDIDFSENQPNNELIREKRLSHLFYDQSPWNNQSTSFQNLEKKQANNSIRKRLKTQFQVVSDLKVKSQSQINDGKSKDNEIQQQPQMQESTRIQSQSFSKNVKIQQEVSRQRNTSGNRVSSLQNIEGPRLSFMQNNFKISNQSIKFNEPTHLQRFQSSNDQKTMFSKSDKENNQSDFGHLKDQHIFGKMKFNFDKLKEYQIFFPHYNYTRIVKLVKKKNVIYNLKNLINNNSFILCKNKL</sequence>
<dbReference type="GO" id="GO:0005886">
    <property type="term" value="C:plasma membrane"/>
    <property type="evidence" value="ECO:0007669"/>
    <property type="project" value="TreeGrafter"/>
</dbReference>
<evidence type="ECO:0000259" key="3">
    <source>
        <dbReference type="PROSITE" id="PS50042"/>
    </source>
</evidence>
<dbReference type="SUPFAM" id="SSF81324">
    <property type="entry name" value="Voltage-gated potassium channels"/>
    <property type="match status" value="1"/>
</dbReference>
<reference evidence="5" key="1">
    <citation type="journal article" date="2006" name="PLoS Biol.">
        <title>Macronuclear genome sequence of the ciliate Tetrahymena thermophila, a model eukaryote.</title>
        <authorList>
            <person name="Eisen J.A."/>
            <person name="Coyne R.S."/>
            <person name="Wu M."/>
            <person name="Wu D."/>
            <person name="Thiagarajan M."/>
            <person name="Wortman J.R."/>
            <person name="Badger J.H."/>
            <person name="Ren Q."/>
            <person name="Amedeo P."/>
            <person name="Jones K.M."/>
            <person name="Tallon L.J."/>
            <person name="Delcher A.L."/>
            <person name="Salzberg S.L."/>
            <person name="Silva J.C."/>
            <person name="Haas B.J."/>
            <person name="Majoros W.H."/>
            <person name="Farzad M."/>
            <person name="Carlton J.M."/>
            <person name="Smith R.K. Jr."/>
            <person name="Garg J."/>
            <person name="Pearlman R.E."/>
            <person name="Karrer K.M."/>
            <person name="Sun L."/>
            <person name="Manning G."/>
            <person name="Elde N.C."/>
            <person name="Turkewitz A.P."/>
            <person name="Asai D.J."/>
            <person name="Wilkes D.E."/>
            <person name="Wang Y."/>
            <person name="Cai H."/>
            <person name="Collins K."/>
            <person name="Stewart B.A."/>
            <person name="Lee S.R."/>
            <person name="Wilamowska K."/>
            <person name="Weinberg Z."/>
            <person name="Ruzzo W.L."/>
            <person name="Wloga D."/>
            <person name="Gaertig J."/>
            <person name="Frankel J."/>
            <person name="Tsao C.-C."/>
            <person name="Gorovsky M.A."/>
            <person name="Keeling P.J."/>
            <person name="Waller R.F."/>
            <person name="Patron N.J."/>
            <person name="Cherry J.M."/>
            <person name="Stover N.A."/>
            <person name="Krieger C.J."/>
            <person name="del Toro C."/>
            <person name="Ryder H.F."/>
            <person name="Williamson S.C."/>
            <person name="Barbeau R.A."/>
            <person name="Hamilton E.P."/>
            <person name="Orias E."/>
        </authorList>
    </citation>
    <scope>NUCLEOTIDE SEQUENCE [LARGE SCALE GENOMIC DNA]</scope>
    <source>
        <strain evidence="5">SB210</strain>
    </source>
</reference>
<feature type="transmembrane region" description="Helical" evidence="2">
    <location>
        <begin position="409"/>
        <end position="430"/>
    </location>
</feature>
<dbReference type="Proteomes" id="UP000009168">
    <property type="component" value="Unassembled WGS sequence"/>
</dbReference>
<dbReference type="GO" id="GO:0042391">
    <property type="term" value="P:regulation of membrane potential"/>
    <property type="evidence" value="ECO:0007669"/>
    <property type="project" value="TreeGrafter"/>
</dbReference>
<dbReference type="PANTHER" id="PTHR10217:SF435">
    <property type="entry name" value="POTASSIUM VOLTAGE-GATED CHANNEL PROTEIN EAG"/>
    <property type="match status" value="1"/>
</dbReference>
<dbReference type="PANTHER" id="PTHR10217">
    <property type="entry name" value="VOLTAGE AND LIGAND GATED POTASSIUM CHANNEL"/>
    <property type="match status" value="1"/>
</dbReference>
<dbReference type="Gene3D" id="2.60.120.10">
    <property type="entry name" value="Jelly Rolls"/>
    <property type="match status" value="1"/>
</dbReference>
<dbReference type="Gene3D" id="1.10.287.70">
    <property type="match status" value="1"/>
</dbReference>
<dbReference type="HOGENOM" id="CLU_266232_0_0_1"/>
<feature type="transmembrane region" description="Helical" evidence="2">
    <location>
        <begin position="585"/>
        <end position="609"/>
    </location>
</feature>
<feature type="compositionally biased region" description="Low complexity" evidence="1">
    <location>
        <begin position="967"/>
        <end position="978"/>
    </location>
</feature>
<feature type="domain" description="Cyclic nucleotide-binding" evidence="3">
    <location>
        <begin position="691"/>
        <end position="734"/>
    </location>
</feature>
<dbReference type="InterPro" id="IPR050818">
    <property type="entry name" value="KCNH_animal-type"/>
</dbReference>
<dbReference type="OrthoDB" id="297496at2759"/>
<gene>
    <name evidence="4" type="ORF">TTHERM_01016170</name>
</gene>
<feature type="region of interest" description="Disordered" evidence="1">
    <location>
        <begin position="965"/>
        <end position="990"/>
    </location>
</feature>
<protein>
    <submittedName>
        <fullName evidence="4">Cation channel family protein</fullName>
    </submittedName>
</protein>
<accession>Q22CS4</accession>
<dbReference type="SUPFAM" id="SSF51206">
    <property type="entry name" value="cAMP-binding domain-like"/>
    <property type="match status" value="1"/>
</dbReference>
<evidence type="ECO:0000256" key="2">
    <source>
        <dbReference type="SAM" id="Phobius"/>
    </source>
</evidence>
<dbReference type="EMBL" id="GG662478">
    <property type="protein sequence ID" value="EAR83114.2"/>
    <property type="molecule type" value="Genomic_DNA"/>
</dbReference>
<feature type="transmembrane region" description="Helical" evidence="2">
    <location>
        <begin position="505"/>
        <end position="533"/>
    </location>
</feature>
<feature type="region of interest" description="Disordered" evidence="1">
    <location>
        <begin position="1160"/>
        <end position="1219"/>
    </location>
</feature>
<dbReference type="GeneID" id="7833196"/>
<keyword evidence="2" id="KW-0472">Membrane</keyword>
<feature type="compositionally biased region" description="Polar residues" evidence="1">
    <location>
        <begin position="1175"/>
        <end position="1218"/>
    </location>
</feature>
<evidence type="ECO:0000256" key="1">
    <source>
        <dbReference type="SAM" id="MobiDB-lite"/>
    </source>
</evidence>
<feature type="transmembrane region" description="Helical" evidence="2">
    <location>
        <begin position="456"/>
        <end position="484"/>
    </location>
</feature>
<name>Q22CS4_TETTS</name>
<keyword evidence="2" id="KW-1133">Transmembrane helix</keyword>
<keyword evidence="2" id="KW-0812">Transmembrane</keyword>
<organism evidence="4 5">
    <name type="scientific">Tetrahymena thermophila (strain SB210)</name>
    <dbReference type="NCBI Taxonomy" id="312017"/>
    <lineage>
        <taxon>Eukaryota</taxon>
        <taxon>Sar</taxon>
        <taxon>Alveolata</taxon>
        <taxon>Ciliophora</taxon>
        <taxon>Intramacronucleata</taxon>
        <taxon>Oligohymenophorea</taxon>
        <taxon>Hymenostomatida</taxon>
        <taxon>Tetrahymenina</taxon>
        <taxon>Tetrahymenidae</taxon>
        <taxon>Tetrahymena</taxon>
    </lineage>
</organism>
<proteinExistence type="predicted"/>
<feature type="transmembrane region" description="Helical" evidence="2">
    <location>
        <begin position="553"/>
        <end position="573"/>
    </location>
</feature>
<dbReference type="RefSeq" id="XP_001030777.2">
    <property type="nucleotide sequence ID" value="XM_001030777.2"/>
</dbReference>